<dbReference type="InterPro" id="IPR024061">
    <property type="entry name" value="NDT80_DNA-bd_dom"/>
</dbReference>
<feature type="compositionally biased region" description="Low complexity" evidence="3">
    <location>
        <begin position="324"/>
        <end position="351"/>
    </location>
</feature>
<reference evidence="5 6" key="1">
    <citation type="submission" date="2009-11" db="EMBL/GenBank/DDBJ databases">
        <title>Annotation of Allomyces macrogynus ATCC 38327.</title>
        <authorList>
            <consortium name="The Broad Institute Genome Sequencing Platform"/>
            <person name="Russ C."/>
            <person name="Cuomo C."/>
            <person name="Burger G."/>
            <person name="Gray M.W."/>
            <person name="Holland P.W.H."/>
            <person name="King N."/>
            <person name="Lang F.B.F."/>
            <person name="Roger A.J."/>
            <person name="Ruiz-Trillo I."/>
            <person name="Young S.K."/>
            <person name="Zeng Q."/>
            <person name="Gargeya S."/>
            <person name="Fitzgerald M."/>
            <person name="Haas B."/>
            <person name="Abouelleil A."/>
            <person name="Alvarado L."/>
            <person name="Arachchi H.M."/>
            <person name="Berlin A."/>
            <person name="Chapman S.B."/>
            <person name="Gearin G."/>
            <person name="Goldberg J."/>
            <person name="Griggs A."/>
            <person name="Gujja S."/>
            <person name="Hansen M."/>
            <person name="Heiman D."/>
            <person name="Howarth C."/>
            <person name="Larimer J."/>
            <person name="Lui A."/>
            <person name="MacDonald P.J.P."/>
            <person name="McCowen C."/>
            <person name="Montmayeur A."/>
            <person name="Murphy C."/>
            <person name="Neiman D."/>
            <person name="Pearson M."/>
            <person name="Priest M."/>
            <person name="Roberts A."/>
            <person name="Saif S."/>
            <person name="Shea T."/>
            <person name="Sisk P."/>
            <person name="Stolte C."/>
            <person name="Sykes S."/>
            <person name="Wortman J."/>
            <person name="Nusbaum C."/>
            <person name="Birren B."/>
        </authorList>
    </citation>
    <scope>NUCLEOTIDE SEQUENCE [LARGE SCALE GENOMIC DNA]</scope>
    <source>
        <strain evidence="5 6">ATCC 38327</strain>
    </source>
</reference>
<reference evidence="6" key="2">
    <citation type="submission" date="2009-11" db="EMBL/GenBank/DDBJ databases">
        <title>The Genome Sequence of Allomyces macrogynus strain ATCC 38327.</title>
        <authorList>
            <consortium name="The Broad Institute Genome Sequencing Platform"/>
            <person name="Russ C."/>
            <person name="Cuomo C."/>
            <person name="Shea T."/>
            <person name="Young S.K."/>
            <person name="Zeng Q."/>
            <person name="Koehrsen M."/>
            <person name="Haas B."/>
            <person name="Borodovsky M."/>
            <person name="Guigo R."/>
            <person name="Alvarado L."/>
            <person name="Berlin A."/>
            <person name="Borenstein D."/>
            <person name="Chen Z."/>
            <person name="Engels R."/>
            <person name="Freedman E."/>
            <person name="Gellesch M."/>
            <person name="Goldberg J."/>
            <person name="Griggs A."/>
            <person name="Gujja S."/>
            <person name="Heiman D."/>
            <person name="Hepburn T."/>
            <person name="Howarth C."/>
            <person name="Jen D."/>
            <person name="Larson L."/>
            <person name="Lewis B."/>
            <person name="Mehta T."/>
            <person name="Park D."/>
            <person name="Pearson M."/>
            <person name="Roberts A."/>
            <person name="Saif S."/>
            <person name="Shenoy N."/>
            <person name="Sisk P."/>
            <person name="Stolte C."/>
            <person name="Sykes S."/>
            <person name="Walk T."/>
            <person name="White J."/>
            <person name="Yandava C."/>
            <person name="Burger G."/>
            <person name="Gray M.W."/>
            <person name="Holland P.W.H."/>
            <person name="King N."/>
            <person name="Lang F.B.F."/>
            <person name="Roger A.J."/>
            <person name="Ruiz-Trillo I."/>
            <person name="Lander E."/>
            <person name="Nusbaum C."/>
        </authorList>
    </citation>
    <scope>NUCLEOTIDE SEQUENCE [LARGE SCALE GENOMIC DNA]</scope>
    <source>
        <strain evidence="6">ATCC 38327</strain>
    </source>
</reference>
<keyword evidence="6" id="KW-1185">Reference proteome</keyword>
<feature type="region of interest" description="Disordered" evidence="3">
    <location>
        <begin position="979"/>
        <end position="1005"/>
    </location>
</feature>
<dbReference type="PROSITE" id="PS51517">
    <property type="entry name" value="NDT80"/>
    <property type="match status" value="1"/>
</dbReference>
<feature type="region of interest" description="Disordered" evidence="3">
    <location>
        <begin position="565"/>
        <end position="605"/>
    </location>
</feature>
<evidence type="ECO:0000256" key="2">
    <source>
        <dbReference type="PROSITE-ProRule" id="PRU00850"/>
    </source>
</evidence>
<dbReference type="SUPFAM" id="SSF49417">
    <property type="entry name" value="p53-like transcription factors"/>
    <property type="match status" value="1"/>
</dbReference>
<dbReference type="GO" id="GO:0045944">
    <property type="term" value="P:positive regulation of transcription by RNA polymerase II"/>
    <property type="evidence" value="ECO:0007669"/>
    <property type="project" value="TreeGrafter"/>
</dbReference>
<evidence type="ECO:0000313" key="6">
    <source>
        <dbReference type="Proteomes" id="UP000054350"/>
    </source>
</evidence>
<dbReference type="GO" id="GO:0003677">
    <property type="term" value="F:DNA binding"/>
    <property type="evidence" value="ECO:0007669"/>
    <property type="project" value="UniProtKB-KW"/>
</dbReference>
<feature type="region of interest" description="Disordered" evidence="3">
    <location>
        <begin position="320"/>
        <end position="368"/>
    </location>
</feature>
<dbReference type="GO" id="GO:0003700">
    <property type="term" value="F:DNA-binding transcription factor activity"/>
    <property type="evidence" value="ECO:0007669"/>
    <property type="project" value="UniProtKB-UniRule"/>
</dbReference>
<keyword evidence="1 2" id="KW-0238">DNA-binding</keyword>
<feature type="compositionally biased region" description="Low complexity" evidence="3">
    <location>
        <begin position="984"/>
        <end position="1005"/>
    </location>
</feature>
<feature type="region of interest" description="Disordered" evidence="3">
    <location>
        <begin position="1"/>
        <end position="29"/>
    </location>
</feature>
<dbReference type="EMBL" id="GG745341">
    <property type="protein sequence ID" value="KNE63074.1"/>
    <property type="molecule type" value="Genomic_DNA"/>
</dbReference>
<protein>
    <recommendedName>
        <fullName evidence="4">NDT80 domain-containing protein</fullName>
    </recommendedName>
</protein>
<dbReference type="AlphaFoldDB" id="A0A0L0SL19"/>
<dbReference type="PANTHER" id="PTHR35144:SF2">
    <property type="entry name" value="MEIOSIS-SPECIFIC TRANSCRIPTION FACTOR NDT80"/>
    <property type="match status" value="1"/>
</dbReference>
<dbReference type="InterPro" id="IPR037141">
    <property type="entry name" value="NDT80_DNA-bd_dom_sf"/>
</dbReference>
<dbReference type="InterPro" id="IPR008967">
    <property type="entry name" value="p53-like_TF_DNA-bd_sf"/>
</dbReference>
<evidence type="ECO:0000256" key="1">
    <source>
        <dbReference type="ARBA" id="ARBA00023125"/>
    </source>
</evidence>
<dbReference type="PANTHER" id="PTHR35144">
    <property type="entry name" value="MEIOSIS-SPECIFIC TRANSCRIPTION FACTOR NDT80"/>
    <property type="match status" value="1"/>
</dbReference>
<evidence type="ECO:0000256" key="3">
    <source>
        <dbReference type="SAM" id="MobiDB-lite"/>
    </source>
</evidence>
<evidence type="ECO:0000259" key="4">
    <source>
        <dbReference type="PROSITE" id="PS51517"/>
    </source>
</evidence>
<feature type="compositionally biased region" description="Low complexity" evidence="3">
    <location>
        <begin position="574"/>
        <end position="599"/>
    </location>
</feature>
<dbReference type="Proteomes" id="UP000054350">
    <property type="component" value="Unassembled WGS sequence"/>
</dbReference>
<dbReference type="InterPro" id="IPR052605">
    <property type="entry name" value="Fungal_trans_regulator"/>
</dbReference>
<dbReference type="GO" id="GO:0000228">
    <property type="term" value="C:nuclear chromosome"/>
    <property type="evidence" value="ECO:0007669"/>
    <property type="project" value="TreeGrafter"/>
</dbReference>
<feature type="region of interest" description="Disordered" evidence="3">
    <location>
        <begin position="664"/>
        <end position="700"/>
    </location>
</feature>
<feature type="compositionally biased region" description="Polar residues" evidence="3">
    <location>
        <begin position="16"/>
        <end position="28"/>
    </location>
</feature>
<sequence>MAASNPTAPLDALLYTPSTAGPSGTHALTSPYCDQSPYHAYNAQYRGGGASGGSSGAMPAEYPTPTSATLPPTSSAQWLAVDPSSGMTSVHAPASPAQYYVAVTTAAAAGASGASPIAAPGLSLSNHASPVVGQQPRYLAATAPPSWSTSTTSMLPNESAMPPAALQLQYDYGAQTAAGASGVVDAVHSPSVGQWTAYAADAAPASTTAAAAAASPPSAAPTPSGVALPAAYHDATPAMHLDAYTATNNALPSVAATFADHGPFASGSLVDYHQHHQQQQHPAYMTTAVYSTVQAQGTFSTVSNPVDAAVTPSHAHLNHDVHHQQTQPQQQYAFGHHQQQQQQQQQQQLQQYAFDHHHHHSAQCQTEYQQHQQPMYAVADSQYVMQHQQPHAYTTDPSPSSSSTFQYESLQRYDPVHDSTTQQQQQQHSPYVSAPVPATMASDHAPAPQPQQGYWATTTDGQTVLVVPSAGAHQPDAMPDQSTSSYYYASQHPHMHSYDSRQDARTVTDVNAPTTVAPGVTYQVAPSAEGAFDHTSPSMALGAGPAPGGYTMQYVQTRATELPSLTVPAPSAPAPTAAAAQSAEPKRSGSAGAPRSGSAGKEKERAMRLQINTELANAAALRSVAAASAAPQPTPTTEAALTPRLALASPLVFSSQPASAVLPNDPNWAAAPDTPLTAAPPSASTDRPASATTPVFPRRRRTCDMSTDVGPAFDSVQVARVKSLDGQLGYTLRVDARMDKGFFVANDLYTCYRRNYTQLSACFAVQSAPSVGHPLDVPCLVEVVDPNTGAATWKVAEQFQLGIVAHVQGENRPVDLVQMTAKRDRGPQLAPQMRPCRPGGRLLPVSGLHQLQTVAVFERIQFKAATANNGRRKHPQQCFVVKVLLFAKLAGEKNVVPTGLHAAARHMPLSRGIFVAAAAAAADSADDSMDPSMTGAPHPPSPHPYLYPATCPPGMHVVAVASSAGIVVRGRSPGHYKDHALGFSSSSSSSGNAGSSGSNLPPSSSAPAIGLTDSLFSPSAADMPLYSPLFMSAPLAAGTGTAPATPSTPHYPVGLGLGTVPEAASDAPPVAAWGLPMPDGMLGYGAGEMAPPPTPTAAMHVPSPFMHAPPSTSAITSPAVGNVPPTPTAELQRTLARMHVDAPVNNDEDAS</sequence>
<dbReference type="Pfam" id="PF05224">
    <property type="entry name" value="NDT80_PhoG"/>
    <property type="match status" value="1"/>
</dbReference>
<dbReference type="VEuPathDB" id="FungiDB:AMAG_08240"/>
<organism evidence="5 6">
    <name type="scientific">Allomyces macrogynus (strain ATCC 38327)</name>
    <name type="common">Allomyces javanicus var. macrogynus</name>
    <dbReference type="NCBI Taxonomy" id="578462"/>
    <lineage>
        <taxon>Eukaryota</taxon>
        <taxon>Fungi</taxon>
        <taxon>Fungi incertae sedis</taxon>
        <taxon>Blastocladiomycota</taxon>
        <taxon>Blastocladiomycetes</taxon>
        <taxon>Blastocladiales</taxon>
        <taxon>Blastocladiaceae</taxon>
        <taxon>Allomyces</taxon>
    </lineage>
</organism>
<evidence type="ECO:0000313" key="5">
    <source>
        <dbReference type="EMBL" id="KNE63074.1"/>
    </source>
</evidence>
<accession>A0A0L0SL19</accession>
<dbReference type="eggNOG" id="ENOG502RYEH">
    <property type="taxonomic scope" value="Eukaryota"/>
</dbReference>
<feature type="domain" description="NDT80" evidence="4">
    <location>
        <begin position="656"/>
        <end position="980"/>
    </location>
</feature>
<name>A0A0L0SL19_ALLM3</name>
<feature type="region of interest" description="Disordered" evidence="3">
    <location>
        <begin position="414"/>
        <end position="455"/>
    </location>
</feature>
<feature type="compositionally biased region" description="Low complexity" evidence="3">
    <location>
        <begin position="669"/>
        <end position="686"/>
    </location>
</feature>
<proteinExistence type="predicted"/>
<gene>
    <name evidence="5" type="ORF">AMAG_08240</name>
</gene>
<feature type="DNA-binding region" description="NDT80" evidence="2">
    <location>
        <begin position="656"/>
        <end position="980"/>
    </location>
</feature>
<dbReference type="OrthoDB" id="2288358at2759"/>
<dbReference type="Gene3D" id="2.60.40.1390">
    <property type="entry name" value="NDT80 DNA-binding domain"/>
    <property type="match status" value="1"/>
</dbReference>
<dbReference type="GO" id="GO:0051321">
    <property type="term" value="P:meiotic cell cycle"/>
    <property type="evidence" value="ECO:0007669"/>
    <property type="project" value="TreeGrafter"/>
</dbReference>